<feature type="domain" description="UspA" evidence="2">
    <location>
        <begin position="3"/>
        <end position="140"/>
    </location>
</feature>
<name>A0A5D5AQ85_9EURY</name>
<dbReference type="SUPFAM" id="SSF52402">
    <property type="entry name" value="Adenine nucleotide alpha hydrolases-like"/>
    <property type="match status" value="2"/>
</dbReference>
<sequence>MTFDTLLTPTDGSDPAEATVRRGFDLAAQLEASVHVLSVADSSLATGAGYSGDSTSIRARLRERADTRAASLRADAEERGLDATAVVREGIPAKEIVDYADEQGLDAITLGTSGRGGVARAVAGSVADKVVRTATVPVLTLNRAAIDDGEDSVDSILFPTDGSEPSEAAAAHGGGLAEQLDATVHCFSVVDDGVTSGLDSLLADDDSSSVDGLAEQADDHVDRAATTVTDCDVECVSATATGDPAEEIIDYADDHGLDMIVMGTHGRGGFQRAVVGSVTDEVVRTASVPVLTVRAETSELPEETERRENE</sequence>
<dbReference type="InterPro" id="IPR006016">
    <property type="entry name" value="UspA"/>
</dbReference>
<comment type="similarity">
    <text evidence="1">Belongs to the universal stress protein A family.</text>
</comment>
<keyword evidence="4" id="KW-1185">Reference proteome</keyword>
<protein>
    <submittedName>
        <fullName evidence="3">Universal stress protein</fullName>
    </submittedName>
</protein>
<accession>A0A5D5AQ85</accession>
<comment type="caution">
    <text evidence="3">The sequence shown here is derived from an EMBL/GenBank/DDBJ whole genome shotgun (WGS) entry which is preliminary data.</text>
</comment>
<reference evidence="3 4" key="1">
    <citation type="submission" date="2019-08" db="EMBL/GenBank/DDBJ databases">
        <title>Archaea genome.</title>
        <authorList>
            <person name="Kajale S."/>
            <person name="Shouche Y."/>
            <person name="Deshpande N."/>
            <person name="Sharma A."/>
        </authorList>
    </citation>
    <scope>NUCLEOTIDE SEQUENCE [LARGE SCALE GENOMIC DNA]</scope>
    <source>
        <strain evidence="3 4">ESP3B_9</strain>
    </source>
</reference>
<dbReference type="EMBL" id="VTAW01000001">
    <property type="protein sequence ID" value="TYT63909.1"/>
    <property type="molecule type" value="Genomic_DNA"/>
</dbReference>
<dbReference type="Pfam" id="PF00582">
    <property type="entry name" value="Usp"/>
    <property type="match status" value="2"/>
</dbReference>
<dbReference type="AlphaFoldDB" id="A0A5D5AQ85"/>
<dbReference type="CDD" id="cd00293">
    <property type="entry name" value="USP-like"/>
    <property type="match status" value="2"/>
</dbReference>
<dbReference type="PRINTS" id="PR01438">
    <property type="entry name" value="UNVRSLSTRESS"/>
</dbReference>
<feature type="domain" description="UspA" evidence="2">
    <location>
        <begin position="154"/>
        <end position="294"/>
    </location>
</feature>
<gene>
    <name evidence="3" type="ORF">FYC77_01470</name>
</gene>
<dbReference type="Proteomes" id="UP000324104">
    <property type="component" value="Unassembled WGS sequence"/>
</dbReference>
<proteinExistence type="inferred from homology"/>
<dbReference type="Gene3D" id="3.40.50.620">
    <property type="entry name" value="HUPs"/>
    <property type="match status" value="2"/>
</dbReference>
<evidence type="ECO:0000313" key="4">
    <source>
        <dbReference type="Proteomes" id="UP000324104"/>
    </source>
</evidence>
<organism evidence="3 4">
    <name type="scientific">Natrialba swarupiae</name>
    <dbReference type="NCBI Taxonomy" id="2448032"/>
    <lineage>
        <taxon>Archaea</taxon>
        <taxon>Methanobacteriati</taxon>
        <taxon>Methanobacteriota</taxon>
        <taxon>Stenosarchaea group</taxon>
        <taxon>Halobacteria</taxon>
        <taxon>Halobacteriales</taxon>
        <taxon>Natrialbaceae</taxon>
        <taxon>Natrialba</taxon>
    </lineage>
</organism>
<evidence type="ECO:0000256" key="1">
    <source>
        <dbReference type="ARBA" id="ARBA00008791"/>
    </source>
</evidence>
<evidence type="ECO:0000259" key="2">
    <source>
        <dbReference type="Pfam" id="PF00582"/>
    </source>
</evidence>
<dbReference type="RefSeq" id="WP_149079716.1">
    <property type="nucleotide sequence ID" value="NZ_VTAW01000001.1"/>
</dbReference>
<dbReference type="InterPro" id="IPR014729">
    <property type="entry name" value="Rossmann-like_a/b/a_fold"/>
</dbReference>
<evidence type="ECO:0000313" key="3">
    <source>
        <dbReference type="EMBL" id="TYT63909.1"/>
    </source>
</evidence>
<dbReference type="InterPro" id="IPR006015">
    <property type="entry name" value="Universal_stress_UspA"/>
</dbReference>
<dbReference type="PANTHER" id="PTHR46268">
    <property type="entry name" value="STRESS RESPONSE PROTEIN NHAX"/>
    <property type="match status" value="1"/>
</dbReference>
<dbReference type="PANTHER" id="PTHR46268:SF6">
    <property type="entry name" value="UNIVERSAL STRESS PROTEIN UP12"/>
    <property type="match status" value="1"/>
</dbReference>